<evidence type="ECO:0000256" key="5">
    <source>
        <dbReference type="ARBA" id="ARBA00023242"/>
    </source>
</evidence>
<keyword evidence="5" id="KW-0539">Nucleus</keyword>
<name>A0A9P6EGB0_9AGAR</name>
<dbReference type="Gene3D" id="1.25.40.10">
    <property type="entry name" value="Tetratricopeptide repeat domain"/>
    <property type="match status" value="1"/>
</dbReference>
<keyword evidence="8" id="KW-1185">Reference proteome</keyword>
<dbReference type="AlphaFoldDB" id="A0A9P6EGB0"/>
<dbReference type="PANTHER" id="PTHR23271:SF1">
    <property type="entry name" value="U3 SMALL NUCLEOLAR RNA-ASSOCIATED PROTEIN 6 HOMOLOG"/>
    <property type="match status" value="1"/>
</dbReference>
<organism evidence="7 8">
    <name type="scientific">Crepidotus variabilis</name>
    <dbReference type="NCBI Taxonomy" id="179855"/>
    <lineage>
        <taxon>Eukaryota</taxon>
        <taxon>Fungi</taxon>
        <taxon>Dikarya</taxon>
        <taxon>Basidiomycota</taxon>
        <taxon>Agaricomycotina</taxon>
        <taxon>Agaricomycetes</taxon>
        <taxon>Agaricomycetidae</taxon>
        <taxon>Agaricales</taxon>
        <taxon>Agaricineae</taxon>
        <taxon>Crepidotaceae</taxon>
        <taxon>Crepidotus</taxon>
    </lineage>
</organism>
<dbReference type="SUPFAM" id="SSF48452">
    <property type="entry name" value="TPR-like"/>
    <property type="match status" value="1"/>
</dbReference>
<comment type="caution">
    <text evidence="7">The sequence shown here is derived from an EMBL/GenBank/DDBJ whole genome shotgun (WGS) entry which is preliminary data.</text>
</comment>
<dbReference type="GO" id="GO:0034388">
    <property type="term" value="C:Pwp2p-containing subcomplex of 90S preribosome"/>
    <property type="evidence" value="ECO:0007669"/>
    <property type="project" value="TreeGrafter"/>
</dbReference>
<dbReference type="PANTHER" id="PTHR23271">
    <property type="entry name" value="HEPATOCELLULAR CARCINOMA-ASSOCIATED ANTIGEN 66"/>
    <property type="match status" value="1"/>
</dbReference>
<evidence type="ECO:0000256" key="3">
    <source>
        <dbReference type="ARBA" id="ARBA00022552"/>
    </source>
</evidence>
<dbReference type="Proteomes" id="UP000807306">
    <property type="component" value="Unassembled WGS sequence"/>
</dbReference>
<dbReference type="SMART" id="SM00386">
    <property type="entry name" value="HAT"/>
    <property type="match status" value="3"/>
</dbReference>
<keyword evidence="3" id="KW-0698">rRNA processing</keyword>
<dbReference type="InterPro" id="IPR003107">
    <property type="entry name" value="HAT"/>
</dbReference>
<dbReference type="GO" id="GO:0030515">
    <property type="term" value="F:snoRNA binding"/>
    <property type="evidence" value="ECO:0007669"/>
    <property type="project" value="InterPro"/>
</dbReference>
<feature type="domain" description="U3 small nucleolar RNA-associated protein 6 N-terminal" evidence="6">
    <location>
        <begin position="9"/>
        <end position="90"/>
    </location>
</feature>
<dbReference type="Pfam" id="PF08640">
    <property type="entry name" value="U3_assoc_6"/>
    <property type="match status" value="1"/>
</dbReference>
<evidence type="ECO:0000256" key="2">
    <source>
        <dbReference type="ARBA" id="ARBA00010734"/>
    </source>
</evidence>
<protein>
    <submittedName>
        <fullName evidence="7">U3 small nucleolar RNA-associated protein 6-domain-containing protein</fullName>
    </submittedName>
</protein>
<gene>
    <name evidence="7" type="ORF">CPB83DRAFT_766554</name>
</gene>
<accession>A0A9P6EGB0</accession>
<comment type="similarity">
    <text evidence="2">Belongs to the UTP6 family.</text>
</comment>
<reference evidence="7" key="1">
    <citation type="submission" date="2020-11" db="EMBL/GenBank/DDBJ databases">
        <authorList>
            <consortium name="DOE Joint Genome Institute"/>
            <person name="Ahrendt S."/>
            <person name="Riley R."/>
            <person name="Andreopoulos W."/>
            <person name="Labutti K."/>
            <person name="Pangilinan J."/>
            <person name="Ruiz-Duenas F.J."/>
            <person name="Barrasa J.M."/>
            <person name="Sanchez-Garcia M."/>
            <person name="Camarero S."/>
            <person name="Miyauchi S."/>
            <person name="Serrano A."/>
            <person name="Linde D."/>
            <person name="Babiker R."/>
            <person name="Drula E."/>
            <person name="Ayuso-Fernandez I."/>
            <person name="Pacheco R."/>
            <person name="Padilla G."/>
            <person name="Ferreira P."/>
            <person name="Barriuso J."/>
            <person name="Kellner H."/>
            <person name="Castanera R."/>
            <person name="Alfaro M."/>
            <person name="Ramirez L."/>
            <person name="Pisabarro A.G."/>
            <person name="Kuo A."/>
            <person name="Tritt A."/>
            <person name="Lipzen A."/>
            <person name="He G."/>
            <person name="Yan M."/>
            <person name="Ng V."/>
            <person name="Cullen D."/>
            <person name="Martin F."/>
            <person name="Rosso M.-N."/>
            <person name="Henrissat B."/>
            <person name="Hibbett D."/>
            <person name="Martinez A.T."/>
            <person name="Grigoriev I.V."/>
        </authorList>
    </citation>
    <scope>NUCLEOTIDE SEQUENCE</scope>
    <source>
        <strain evidence="7">CBS 506.95</strain>
    </source>
</reference>
<evidence type="ECO:0000256" key="1">
    <source>
        <dbReference type="ARBA" id="ARBA00004604"/>
    </source>
</evidence>
<evidence type="ECO:0000313" key="7">
    <source>
        <dbReference type="EMBL" id="KAF9528547.1"/>
    </source>
</evidence>
<dbReference type="InterPro" id="IPR011990">
    <property type="entry name" value="TPR-like_helical_dom_sf"/>
</dbReference>
<comment type="subcellular location">
    <subcellularLocation>
        <location evidence="1">Nucleus</location>
        <location evidence="1">Nucleolus</location>
    </subcellularLocation>
</comment>
<proteinExistence type="inferred from homology"/>
<dbReference type="InterPro" id="IPR013949">
    <property type="entry name" value="Utp6"/>
</dbReference>
<evidence type="ECO:0000313" key="8">
    <source>
        <dbReference type="Proteomes" id="UP000807306"/>
    </source>
</evidence>
<dbReference type="OrthoDB" id="28112at2759"/>
<keyword evidence="4" id="KW-0677">Repeat</keyword>
<dbReference type="InterPro" id="IPR055347">
    <property type="entry name" value="UTP6_N"/>
</dbReference>
<dbReference type="EMBL" id="MU157852">
    <property type="protein sequence ID" value="KAF9528547.1"/>
    <property type="molecule type" value="Genomic_DNA"/>
</dbReference>
<dbReference type="GO" id="GO:0000462">
    <property type="term" value="P:maturation of SSU-rRNA from tricistronic rRNA transcript (SSU-rRNA, 5.8S rRNA, LSU-rRNA)"/>
    <property type="evidence" value="ECO:0007669"/>
    <property type="project" value="InterPro"/>
</dbReference>
<evidence type="ECO:0000259" key="6">
    <source>
        <dbReference type="Pfam" id="PF08640"/>
    </source>
</evidence>
<evidence type="ECO:0000256" key="4">
    <source>
        <dbReference type="ARBA" id="ARBA00022737"/>
    </source>
</evidence>
<sequence>MERVHFEQERMVEELKDLVDRGLFTEKETKQILKKRTHYETLLIRRVAKKSDFLRYAAYEMGLEALRRKRVHRIEADGPRTVSDYGMVKRQFEIFERALVKFKSDVGIWVQYIQVAKREGATERVGRVLARAVQTHPGEEQLWVMSAQWEMQGGSVTGARGILMRGIRMNGTSAEVWREWVRMERWAGVDGVVDEVERQARMAVPGIEL</sequence>
<dbReference type="GO" id="GO:0032040">
    <property type="term" value="C:small-subunit processome"/>
    <property type="evidence" value="ECO:0007669"/>
    <property type="project" value="TreeGrafter"/>
</dbReference>